<name>A0A1V3SYE4_9BACT</name>
<dbReference type="AlphaFoldDB" id="A0A1V3SYE4"/>
<dbReference type="Pfam" id="PF08308">
    <property type="entry name" value="PEGA"/>
    <property type="match status" value="1"/>
</dbReference>
<accession>A0A1V3SYE4</accession>
<reference evidence="3 4" key="1">
    <citation type="submission" date="2016-11" db="EMBL/GenBank/DDBJ databases">
        <title>Comparative genomics of co-occurring bacteria in distinct bioleaching systems unravels niche-specific adaptation.</title>
        <authorList>
            <person name="Zhang X."/>
            <person name="Liu X."/>
            <person name="Yin H."/>
        </authorList>
    </citation>
    <scope>NUCLEOTIDE SEQUENCE [LARGE SCALE GENOMIC DNA]</scope>
    <source>
        <strain evidence="3 4">DX</strain>
    </source>
</reference>
<evidence type="ECO:0000313" key="3">
    <source>
        <dbReference type="EMBL" id="OOH75184.1"/>
    </source>
</evidence>
<organism evidence="3 4">
    <name type="scientific">Leptospirillum ferriphilum</name>
    <dbReference type="NCBI Taxonomy" id="178606"/>
    <lineage>
        <taxon>Bacteria</taxon>
        <taxon>Pseudomonadati</taxon>
        <taxon>Nitrospirota</taxon>
        <taxon>Nitrospiria</taxon>
        <taxon>Nitrospirales</taxon>
        <taxon>Nitrospiraceae</taxon>
        <taxon>Leptospirillum</taxon>
    </lineage>
</organism>
<protein>
    <recommendedName>
        <fullName evidence="2">PEGA domain-containing protein</fullName>
    </recommendedName>
</protein>
<feature type="domain" description="PEGA" evidence="2">
    <location>
        <begin position="90"/>
        <end position="156"/>
    </location>
</feature>
<dbReference type="Proteomes" id="UP000188586">
    <property type="component" value="Unassembled WGS sequence"/>
</dbReference>
<proteinExistence type="predicted"/>
<dbReference type="RefSeq" id="WP_014960720.1">
    <property type="nucleotide sequence ID" value="NZ_LGSH01000028.1"/>
</dbReference>
<dbReference type="EMBL" id="MPOJ01000002">
    <property type="protein sequence ID" value="OOH75184.1"/>
    <property type="molecule type" value="Genomic_DNA"/>
</dbReference>
<dbReference type="InterPro" id="IPR013229">
    <property type="entry name" value="PEGA"/>
</dbReference>
<evidence type="ECO:0000313" key="4">
    <source>
        <dbReference type="Proteomes" id="UP000188586"/>
    </source>
</evidence>
<evidence type="ECO:0000259" key="2">
    <source>
        <dbReference type="Pfam" id="PF08308"/>
    </source>
</evidence>
<evidence type="ECO:0000256" key="1">
    <source>
        <dbReference type="SAM" id="MobiDB-lite"/>
    </source>
</evidence>
<sequence length="173" mass="18630">MKRSGWYGVWIPVFLFLFSGEGFSAEFGQGGMSVIPSPLSPSPATTPMPTTPLPSPLPNRSSPSGAPPGNQPLPGITGLSAPKLFPTASRLVIRTTPPGARVFFDGIDLGRTPLNTEVPSGANRRLVLLLKGYRPVRRSIFVEAGKMLGMAFTLHPVERPSRPEKKDNRQKTP</sequence>
<feature type="region of interest" description="Disordered" evidence="1">
    <location>
        <begin position="38"/>
        <end position="79"/>
    </location>
</feature>
<feature type="compositionally biased region" description="Pro residues" evidence="1">
    <location>
        <begin position="38"/>
        <end position="57"/>
    </location>
</feature>
<gene>
    <name evidence="3" type="ORF">BOX24_01280</name>
</gene>
<comment type="caution">
    <text evidence="3">The sequence shown here is derived from an EMBL/GenBank/DDBJ whole genome shotgun (WGS) entry which is preliminary data.</text>
</comment>